<reference evidence="2" key="1">
    <citation type="submission" date="2017-02" db="UniProtKB">
        <authorList>
            <consortium name="WormBaseParasite"/>
        </authorList>
    </citation>
    <scope>IDENTIFICATION</scope>
</reference>
<dbReference type="Proteomes" id="UP000046393">
    <property type="component" value="Unplaced"/>
</dbReference>
<proteinExistence type="predicted"/>
<accession>A0A0N5A871</accession>
<name>A0A0N5A871_9BILA</name>
<sequence length="309" mass="35441">MCHHCINADFRCLLERAAFDQCFQRSLTATRSSLSNGHFAADSFEDIAQRYVLSLDQCFSTSNPLIIPTSDIAAILVDEDAVYARAIYGLEYADRLWQLPSGLNNPPELDRNSVCLTRLVVSPILLIQRCSIPSFRNNLNTSCLLENTQLRCYKRYLENDQDFQHLVVNQDRALRSCIQRIRIECRNNDGSMMRACLCSAREEFENLLQASLIECVRKFGVLLSGNYFFLISKAVSPLSVTDLGTLINGHCLCSYGKQSLNEFRNFLNDIKPRNEQDVPYRATRTKNKSPEQWESSREQVKNYFLLKFS</sequence>
<evidence type="ECO:0000313" key="1">
    <source>
        <dbReference type="Proteomes" id="UP000046393"/>
    </source>
</evidence>
<evidence type="ECO:0000313" key="2">
    <source>
        <dbReference type="WBParaSite" id="SMUV_0000025601-mRNA-1"/>
    </source>
</evidence>
<dbReference type="STRING" id="451379.A0A0N5A871"/>
<organism evidence="1 2">
    <name type="scientific">Syphacia muris</name>
    <dbReference type="NCBI Taxonomy" id="451379"/>
    <lineage>
        <taxon>Eukaryota</taxon>
        <taxon>Metazoa</taxon>
        <taxon>Ecdysozoa</taxon>
        <taxon>Nematoda</taxon>
        <taxon>Chromadorea</taxon>
        <taxon>Rhabditida</taxon>
        <taxon>Spirurina</taxon>
        <taxon>Oxyuridomorpha</taxon>
        <taxon>Oxyuroidea</taxon>
        <taxon>Oxyuridae</taxon>
        <taxon>Syphacia</taxon>
    </lineage>
</organism>
<dbReference type="WBParaSite" id="SMUV_0000025601-mRNA-1">
    <property type="protein sequence ID" value="SMUV_0000025601-mRNA-1"/>
    <property type="gene ID" value="SMUV_0000025601"/>
</dbReference>
<dbReference type="AlphaFoldDB" id="A0A0N5A871"/>
<protein>
    <submittedName>
        <fullName evidence="2">Uncharacterized protein</fullName>
    </submittedName>
</protein>
<keyword evidence="1" id="KW-1185">Reference proteome</keyword>